<protein>
    <recommendedName>
        <fullName evidence="4">DUF1269 domain-containing protein</fullName>
    </recommendedName>
</protein>
<keyword evidence="3" id="KW-1185">Reference proteome</keyword>
<evidence type="ECO:0000313" key="3">
    <source>
        <dbReference type="Proteomes" id="UP000094828"/>
    </source>
</evidence>
<accession>A0A1C3EKR9</accession>
<organism evidence="2 3">
    <name type="scientific">Planctopirus hydrillae</name>
    <dbReference type="NCBI Taxonomy" id="1841610"/>
    <lineage>
        <taxon>Bacteria</taxon>
        <taxon>Pseudomonadati</taxon>
        <taxon>Planctomycetota</taxon>
        <taxon>Planctomycetia</taxon>
        <taxon>Planctomycetales</taxon>
        <taxon>Planctomycetaceae</taxon>
        <taxon>Planctopirus</taxon>
    </lineage>
</organism>
<dbReference type="AlphaFoldDB" id="A0A1C3EKR9"/>
<keyword evidence="1" id="KW-0812">Transmembrane</keyword>
<keyword evidence="1" id="KW-0472">Membrane</keyword>
<reference evidence="2 3" key="1">
    <citation type="submission" date="2016-05" db="EMBL/GenBank/DDBJ databases">
        <title>Genomic and physiological characterization of Planctopirus sp. isolated from fresh water lake.</title>
        <authorList>
            <person name="Subhash Y."/>
            <person name="Ramana C."/>
        </authorList>
    </citation>
    <scope>NUCLEOTIDE SEQUENCE [LARGE SCALE GENOMIC DNA]</scope>
    <source>
        <strain evidence="2 3">JC280</strain>
    </source>
</reference>
<dbReference type="STRING" id="1841610.A6X21_18065"/>
<evidence type="ECO:0008006" key="4">
    <source>
        <dbReference type="Google" id="ProtNLM"/>
    </source>
</evidence>
<dbReference type="InterPro" id="IPR009200">
    <property type="entry name" value="DUF1269_membrane"/>
</dbReference>
<dbReference type="Proteomes" id="UP000094828">
    <property type="component" value="Unassembled WGS sequence"/>
</dbReference>
<evidence type="ECO:0000256" key="1">
    <source>
        <dbReference type="SAM" id="Phobius"/>
    </source>
</evidence>
<evidence type="ECO:0000313" key="2">
    <source>
        <dbReference type="EMBL" id="ODA33824.1"/>
    </source>
</evidence>
<comment type="caution">
    <text evidence="2">The sequence shown here is derived from an EMBL/GenBank/DDBJ whole genome shotgun (WGS) entry which is preliminary data.</text>
</comment>
<name>A0A1C3EKR9_9PLAN</name>
<feature type="transmembrane region" description="Helical" evidence="1">
    <location>
        <begin position="55"/>
        <end position="75"/>
    </location>
</feature>
<dbReference type="EMBL" id="LYDR01000049">
    <property type="protein sequence ID" value="ODA33824.1"/>
    <property type="molecule type" value="Genomic_DNA"/>
</dbReference>
<dbReference type="OrthoDB" id="275223at2"/>
<sequence>MASLVVIGYDDELKAEEVRLALLKMQKEYLVDLADAVVAVRDDKGKVKLRQMYDLTAAGAISGGFWGTLVGMIFLNPLFGLAVGAGAGALSGSLTDVGINDGFMKQLAETLKPGSAALFVLIRHMTADKVLAEVEKFGGTLLQTSLSHESEEKLRAGLAAASAQ</sequence>
<dbReference type="RefSeq" id="WP_068846773.1">
    <property type="nucleotide sequence ID" value="NZ_LYDR01000049.1"/>
</dbReference>
<proteinExistence type="predicted"/>
<dbReference type="Pfam" id="PF06897">
    <property type="entry name" value="DUF1269"/>
    <property type="match status" value="1"/>
</dbReference>
<keyword evidence="1" id="KW-1133">Transmembrane helix</keyword>
<gene>
    <name evidence="2" type="ORF">A6X21_18065</name>
</gene>